<comment type="caution">
    <text evidence="4">The sequence shown here is derived from an EMBL/GenBank/DDBJ whole genome shotgun (WGS) entry which is preliminary data.</text>
</comment>
<comment type="similarity">
    <text evidence="1 3">Belongs to the short-chain dehydrogenases/reductases (SDR) family.</text>
</comment>
<dbReference type="CDD" id="cd05233">
    <property type="entry name" value="SDR_c"/>
    <property type="match status" value="1"/>
</dbReference>
<dbReference type="Proteomes" id="UP000597877">
    <property type="component" value="Unassembled WGS sequence"/>
</dbReference>
<keyword evidence="2" id="KW-0560">Oxidoreductase</keyword>
<sequence>MDWIYGKTVLITGASSGLGRAMTVRLIKEHNCKVIGIGQSEPKMKSLIDELSYQKDAFTYQLFDVGVKKNWEIFSEKILANNINIDILINNAGILLPFDKSYNYSEEAVEKCMNTNFNSCRYAINSMLPVLRKSTMPGILNISSSDALAPIIGTGIYSASKAALKAYSEVLIAELGREMYIGYACPGFMKTDIFRHQYVISQSSLINMFSANVDKVAGKIIKKIIRQKSRIIVGKDAKFMNFTSKFFPVLGLKLYEQVIKSSKIKMFDNVRY</sequence>
<evidence type="ECO:0000256" key="3">
    <source>
        <dbReference type="RuleBase" id="RU000363"/>
    </source>
</evidence>
<dbReference type="EMBL" id="JACOOZ010000002">
    <property type="protein sequence ID" value="MBC5666947.1"/>
    <property type="molecule type" value="Genomic_DNA"/>
</dbReference>
<dbReference type="InterPro" id="IPR002347">
    <property type="entry name" value="SDR_fam"/>
</dbReference>
<dbReference type="PRINTS" id="PR00080">
    <property type="entry name" value="SDRFAMILY"/>
</dbReference>
<protein>
    <submittedName>
        <fullName evidence="4">SDR family NAD(P)-dependent oxidoreductase</fullName>
    </submittedName>
</protein>
<dbReference type="InterPro" id="IPR036291">
    <property type="entry name" value="NAD(P)-bd_dom_sf"/>
</dbReference>
<organism evidence="4 5">
    <name type="scientific">Eubacterium segne</name>
    <dbReference type="NCBI Taxonomy" id="2763045"/>
    <lineage>
        <taxon>Bacteria</taxon>
        <taxon>Bacillati</taxon>
        <taxon>Bacillota</taxon>
        <taxon>Clostridia</taxon>
        <taxon>Eubacteriales</taxon>
        <taxon>Eubacteriaceae</taxon>
        <taxon>Eubacterium</taxon>
    </lineage>
</organism>
<name>A0ABR7F011_9FIRM</name>
<dbReference type="PANTHER" id="PTHR44196">
    <property type="entry name" value="DEHYDROGENASE/REDUCTASE SDR FAMILY MEMBER 7B"/>
    <property type="match status" value="1"/>
</dbReference>
<dbReference type="RefSeq" id="WP_186839965.1">
    <property type="nucleotide sequence ID" value="NZ_JACOOZ010000002.1"/>
</dbReference>
<evidence type="ECO:0000256" key="1">
    <source>
        <dbReference type="ARBA" id="ARBA00006484"/>
    </source>
</evidence>
<dbReference type="PANTHER" id="PTHR44196:SF1">
    <property type="entry name" value="DEHYDROGENASE_REDUCTASE SDR FAMILY MEMBER 7B"/>
    <property type="match status" value="1"/>
</dbReference>
<reference evidence="4 5" key="1">
    <citation type="submission" date="2020-08" db="EMBL/GenBank/DDBJ databases">
        <title>Genome public.</title>
        <authorList>
            <person name="Liu C."/>
            <person name="Sun Q."/>
        </authorList>
    </citation>
    <scope>NUCLEOTIDE SEQUENCE [LARGE SCALE GENOMIC DNA]</scope>
    <source>
        <strain evidence="4 5">BX4</strain>
    </source>
</reference>
<keyword evidence="5" id="KW-1185">Reference proteome</keyword>
<proteinExistence type="inferred from homology"/>
<dbReference type="PRINTS" id="PR00081">
    <property type="entry name" value="GDHRDH"/>
</dbReference>
<evidence type="ECO:0000313" key="5">
    <source>
        <dbReference type="Proteomes" id="UP000597877"/>
    </source>
</evidence>
<evidence type="ECO:0000256" key="2">
    <source>
        <dbReference type="ARBA" id="ARBA00023002"/>
    </source>
</evidence>
<evidence type="ECO:0000313" key="4">
    <source>
        <dbReference type="EMBL" id="MBC5666947.1"/>
    </source>
</evidence>
<accession>A0ABR7F011</accession>
<dbReference type="Pfam" id="PF00106">
    <property type="entry name" value="adh_short"/>
    <property type="match status" value="1"/>
</dbReference>
<dbReference type="Gene3D" id="3.40.50.720">
    <property type="entry name" value="NAD(P)-binding Rossmann-like Domain"/>
    <property type="match status" value="1"/>
</dbReference>
<gene>
    <name evidence="4" type="ORF">H8S00_02930</name>
</gene>
<dbReference type="SUPFAM" id="SSF51735">
    <property type="entry name" value="NAD(P)-binding Rossmann-fold domains"/>
    <property type="match status" value="1"/>
</dbReference>